<gene>
    <name evidence="2" type="ORF">EPUS_02344</name>
</gene>
<accession>U1G0S7</accession>
<feature type="region of interest" description="Disordered" evidence="1">
    <location>
        <begin position="95"/>
        <end position="186"/>
    </location>
</feature>
<dbReference type="HOGENOM" id="CLU_1272295_0_0_1"/>
<evidence type="ECO:0000256" key="1">
    <source>
        <dbReference type="SAM" id="MobiDB-lite"/>
    </source>
</evidence>
<dbReference type="GeneID" id="19237398"/>
<evidence type="ECO:0000313" key="3">
    <source>
        <dbReference type="Proteomes" id="UP000019373"/>
    </source>
</evidence>
<dbReference type="OrthoDB" id="4119268at2759"/>
<protein>
    <submittedName>
        <fullName evidence="2">Uncharacterized protein</fullName>
    </submittedName>
</protein>
<keyword evidence="3" id="KW-1185">Reference proteome</keyword>
<dbReference type="RefSeq" id="XP_007803441.1">
    <property type="nucleotide sequence ID" value="XM_007805250.1"/>
</dbReference>
<organism evidence="2 3">
    <name type="scientific">Endocarpon pusillum (strain Z07020 / HMAS-L-300199)</name>
    <name type="common">Lichen-forming fungus</name>
    <dbReference type="NCBI Taxonomy" id="1263415"/>
    <lineage>
        <taxon>Eukaryota</taxon>
        <taxon>Fungi</taxon>
        <taxon>Dikarya</taxon>
        <taxon>Ascomycota</taxon>
        <taxon>Pezizomycotina</taxon>
        <taxon>Eurotiomycetes</taxon>
        <taxon>Chaetothyriomycetidae</taxon>
        <taxon>Verrucariales</taxon>
        <taxon>Verrucariaceae</taxon>
        <taxon>Endocarpon</taxon>
    </lineage>
</organism>
<dbReference type="Proteomes" id="UP000019373">
    <property type="component" value="Unassembled WGS sequence"/>
</dbReference>
<feature type="compositionally biased region" description="Polar residues" evidence="1">
    <location>
        <begin position="35"/>
        <end position="47"/>
    </location>
</feature>
<sequence>MPRKPKSSAKSTPKPSDSYPNPLPLSLQSHPPIPISNNQTSSDASYDTQLAEWTAKNARAKAIIMSTLVPGSEPWQIAEPLEYAADIWKALEEKYGPNSEKKGFDAKDVVHDEDDDGQATDGGWQEKLPGDPPAAPKDSLAQEVSEGLQEVAELWTHEREQEQAQARTRCAAEGTQSAEEKRKWNDDSMRDQRFLWALLNGGKEEELIRTYETKNHG</sequence>
<reference evidence="3" key="1">
    <citation type="journal article" date="2014" name="BMC Genomics">
        <title>Genome characteristics reveal the impact of lichenization on lichen-forming fungus Endocarpon pusillum Hedwig (Verrucariales, Ascomycota).</title>
        <authorList>
            <person name="Wang Y.-Y."/>
            <person name="Liu B."/>
            <person name="Zhang X.-Y."/>
            <person name="Zhou Q.-M."/>
            <person name="Zhang T."/>
            <person name="Li H."/>
            <person name="Yu Y.-F."/>
            <person name="Zhang X.-L."/>
            <person name="Hao X.-Y."/>
            <person name="Wang M."/>
            <person name="Wang L."/>
            <person name="Wei J.-C."/>
        </authorList>
    </citation>
    <scope>NUCLEOTIDE SEQUENCE [LARGE SCALE GENOMIC DNA]</scope>
    <source>
        <strain evidence="3">Z07020 / HMAS-L-300199</strain>
    </source>
</reference>
<dbReference type="AlphaFoldDB" id="U1G0S7"/>
<dbReference type="EMBL" id="KE721278">
    <property type="protein sequence ID" value="ERF70822.1"/>
    <property type="molecule type" value="Genomic_DNA"/>
</dbReference>
<evidence type="ECO:0000313" key="2">
    <source>
        <dbReference type="EMBL" id="ERF70822.1"/>
    </source>
</evidence>
<feature type="region of interest" description="Disordered" evidence="1">
    <location>
        <begin position="1"/>
        <end position="47"/>
    </location>
</feature>
<feature type="compositionally biased region" description="Basic and acidic residues" evidence="1">
    <location>
        <begin position="95"/>
        <end position="110"/>
    </location>
</feature>
<dbReference type="eggNOG" id="ENOG502R9HV">
    <property type="taxonomic scope" value="Eukaryota"/>
</dbReference>
<proteinExistence type="predicted"/>
<name>U1G0S7_ENDPU</name>